<dbReference type="SUPFAM" id="SSF53756">
    <property type="entry name" value="UDP-Glycosyltransferase/glycogen phosphorylase"/>
    <property type="match status" value="1"/>
</dbReference>
<dbReference type="AlphaFoldDB" id="A0A956SHE5"/>
<protein>
    <submittedName>
        <fullName evidence="3">Glycosyltransferase family 4 protein</fullName>
    </submittedName>
</protein>
<feature type="domain" description="Glycosyltransferase subfamily 4-like N-terminal" evidence="2">
    <location>
        <begin position="22"/>
        <end position="181"/>
    </location>
</feature>
<dbReference type="GO" id="GO:0016757">
    <property type="term" value="F:glycosyltransferase activity"/>
    <property type="evidence" value="ECO:0007669"/>
    <property type="project" value="InterPro"/>
</dbReference>
<reference evidence="3" key="1">
    <citation type="submission" date="2020-04" db="EMBL/GenBank/DDBJ databases">
        <authorList>
            <person name="Zhang T."/>
        </authorList>
    </citation>
    <scope>NUCLEOTIDE SEQUENCE</scope>
    <source>
        <strain evidence="3">HKST-UBA02</strain>
    </source>
</reference>
<dbReference type="CDD" id="cd03801">
    <property type="entry name" value="GT4_PimA-like"/>
    <property type="match status" value="1"/>
</dbReference>
<dbReference type="Proteomes" id="UP000739538">
    <property type="component" value="Unassembled WGS sequence"/>
</dbReference>
<dbReference type="Gene3D" id="3.40.50.2000">
    <property type="entry name" value="Glycogen Phosphorylase B"/>
    <property type="match status" value="2"/>
</dbReference>
<accession>A0A956SHE5</accession>
<dbReference type="Pfam" id="PF00534">
    <property type="entry name" value="Glycos_transf_1"/>
    <property type="match status" value="1"/>
</dbReference>
<dbReference type="InterPro" id="IPR028098">
    <property type="entry name" value="Glyco_trans_4-like_N"/>
</dbReference>
<sequence>MTQDRLRILIVSYRDLKHPEQGGAEVIIHEVYRRMRAKGHEVTFLTCRFPGGSDRDEIDGMPIHRIGNLYDFNFRTSAYIKKEFAGKIDVVVEDLNKLPFYTPRFTDLPVLVNIPHLFGTTVFQQAAFPLATYVFLQEKLIPSVYGNCEFQVLSESTRGDLEKRGIPPKQLHVVKTGIDHDYYRPAERNGTQPGPILLYLGRLKKYKCIEFPIDILPSLAKKHPDVEYWIAGEGDYRDALAARAREKGVSDRVKLLGYVEGKEKKDLLDRTRVLCYTSPKEGWGLSVIEANAVGVPCVASNSPGLCEAVRDGETGYLVPHGDLPALERRIDDFLSDPELWEQFSKRGMEWADEFHWDKMTDQTEALLRLAITRHRKA</sequence>
<dbReference type="InterPro" id="IPR001296">
    <property type="entry name" value="Glyco_trans_1"/>
</dbReference>
<proteinExistence type="predicted"/>
<feature type="domain" description="Glycosyl transferase family 1" evidence="1">
    <location>
        <begin position="194"/>
        <end position="349"/>
    </location>
</feature>
<evidence type="ECO:0000259" key="1">
    <source>
        <dbReference type="Pfam" id="PF00534"/>
    </source>
</evidence>
<gene>
    <name evidence="3" type="ORF">KDA27_21385</name>
</gene>
<dbReference type="PANTHER" id="PTHR12526:SF618">
    <property type="entry name" value="GLYCOSYLTRANSFERASE, FAMILY 4"/>
    <property type="match status" value="1"/>
</dbReference>
<dbReference type="Pfam" id="PF13439">
    <property type="entry name" value="Glyco_transf_4"/>
    <property type="match status" value="1"/>
</dbReference>
<name>A0A956SHE5_UNCEI</name>
<comment type="caution">
    <text evidence="3">The sequence shown here is derived from an EMBL/GenBank/DDBJ whole genome shotgun (WGS) entry which is preliminary data.</text>
</comment>
<dbReference type="EMBL" id="JAGQHS010000165">
    <property type="protein sequence ID" value="MCA9758363.1"/>
    <property type="molecule type" value="Genomic_DNA"/>
</dbReference>
<evidence type="ECO:0000259" key="2">
    <source>
        <dbReference type="Pfam" id="PF13439"/>
    </source>
</evidence>
<dbReference type="PANTHER" id="PTHR12526">
    <property type="entry name" value="GLYCOSYLTRANSFERASE"/>
    <property type="match status" value="1"/>
</dbReference>
<evidence type="ECO:0000313" key="3">
    <source>
        <dbReference type="EMBL" id="MCA9758363.1"/>
    </source>
</evidence>
<evidence type="ECO:0000313" key="4">
    <source>
        <dbReference type="Proteomes" id="UP000739538"/>
    </source>
</evidence>
<reference evidence="3" key="2">
    <citation type="journal article" date="2021" name="Microbiome">
        <title>Successional dynamics and alternative stable states in a saline activated sludge microbial community over 9 years.</title>
        <authorList>
            <person name="Wang Y."/>
            <person name="Ye J."/>
            <person name="Ju F."/>
            <person name="Liu L."/>
            <person name="Boyd J.A."/>
            <person name="Deng Y."/>
            <person name="Parks D.H."/>
            <person name="Jiang X."/>
            <person name="Yin X."/>
            <person name="Woodcroft B.J."/>
            <person name="Tyson G.W."/>
            <person name="Hugenholtz P."/>
            <person name="Polz M.F."/>
            <person name="Zhang T."/>
        </authorList>
    </citation>
    <scope>NUCLEOTIDE SEQUENCE</scope>
    <source>
        <strain evidence="3">HKST-UBA02</strain>
    </source>
</reference>
<organism evidence="3 4">
    <name type="scientific">Eiseniibacteriota bacterium</name>
    <dbReference type="NCBI Taxonomy" id="2212470"/>
    <lineage>
        <taxon>Bacteria</taxon>
        <taxon>Candidatus Eiseniibacteriota</taxon>
    </lineage>
</organism>